<dbReference type="Gene3D" id="2.60.120.380">
    <property type="match status" value="1"/>
</dbReference>
<dbReference type="InterPro" id="IPR007280">
    <property type="entry name" value="Peptidase_C_arc/bac"/>
</dbReference>
<dbReference type="SUPFAM" id="SSF141072">
    <property type="entry name" value="CalX-like"/>
    <property type="match status" value="1"/>
</dbReference>
<evidence type="ECO:0000313" key="3">
    <source>
        <dbReference type="Proteomes" id="UP000003477"/>
    </source>
</evidence>
<feature type="domain" description="Peptidase C-terminal archaeal/bacterial" evidence="1">
    <location>
        <begin position="487"/>
        <end position="581"/>
    </location>
</feature>
<dbReference type="NCBIfam" id="NF038127">
    <property type="entry name" value="FDP_fam"/>
    <property type="match status" value="1"/>
</dbReference>
<organism evidence="2 3">
    <name type="scientific">Crocosphaera watsonii WH 0003</name>
    <dbReference type="NCBI Taxonomy" id="423471"/>
    <lineage>
        <taxon>Bacteria</taxon>
        <taxon>Bacillati</taxon>
        <taxon>Cyanobacteriota</taxon>
        <taxon>Cyanophyceae</taxon>
        <taxon>Oscillatoriophycideae</taxon>
        <taxon>Chroococcales</taxon>
        <taxon>Aphanothecaceae</taxon>
        <taxon>Crocosphaera</taxon>
    </lineage>
</organism>
<dbReference type="AlphaFoldDB" id="G5JCD1"/>
<comment type="caution">
    <text evidence="2">The sequence shown here is derived from an EMBL/GenBank/DDBJ whole genome shotgun (WGS) entry which is preliminary data.</text>
</comment>
<dbReference type="Pfam" id="PF04151">
    <property type="entry name" value="PPC"/>
    <property type="match status" value="1"/>
</dbReference>
<protein>
    <recommendedName>
        <fullName evidence="1">Peptidase C-terminal archaeal/bacterial domain-containing protein</fullName>
    </recommendedName>
</protein>
<gene>
    <name evidence="2" type="ORF">CWATWH0003_5091</name>
</gene>
<dbReference type="InterPro" id="IPR011049">
    <property type="entry name" value="Serralysin-like_metalloprot_C"/>
</dbReference>
<evidence type="ECO:0000313" key="2">
    <source>
        <dbReference type="EMBL" id="EHJ10154.1"/>
    </source>
</evidence>
<dbReference type="InterPro" id="IPR038081">
    <property type="entry name" value="CalX-like_sf"/>
</dbReference>
<proteinExistence type="predicted"/>
<sequence>MSANPTTTDGDGNFINAVVEHVDVGGLSSVTFTIQAEGEIPEDGIEFVLNSDANLFDYVSYLGQSALPSTIGGQSLGAYYNAEGIPTGIRLLIDEPLMTVTYESANNQPWFPDFYGNIVDRYEPLETDGEEDVTFFLQPGEGYEIDPDAGETVVTYYDSVADVPPPTGGDITPEVGITISETDLIETEETETTLTFTLSEAPPEGGITIFLDSEDETVVGSPLSQFAVLEAEVTGGGFPIPNADSSGFFFNMTEQTATITVAVFDELTVPGIDPEAVQEGIVSLSFALQPLPGYSIDSGASEVNLTIADNLDSEIQVSFTAEPESLIESEETVGVHSFNLSAPPTAEGLTVSVTAPSLREFNLEAIEVAGGSIAALQEDGFDFTITEQTATISLPVLDDGVDEGSETATFTLEPGDNYELNPANNQVIFTLADTLDQATVAQESELIGDEISNSTLPEANPLSLSSDNPSVSISGLIGESFSDLPEDVDFFSFELEAGQRVSLDIDTEPSLVDGVINFRSVVYPALSEIIQTFDTELRLFDGDGNQLAYNNDGADIDEEFSRDPFLEYTAAETGTYYLGVSQLGNRNYDPFTARSGSGWTFPEVGVFNGFYDLTASLTIDDTPPTLVPNFGTLDGEIIEVGSDELVFGGAGDDFIDTFAGTGGNRLYGQSGDDTFILGSNDRALGGSGDDSFFFLGGESTATGGSEADQFWIAVSEIPEAANLVTDFTGGEDVLGISGLGIGFDDLSITQQDADTLIALGNDELAKLLGVTASSLSAADFAFAASV</sequence>
<accession>G5JCD1</accession>
<dbReference type="EMBL" id="AESD01000767">
    <property type="protein sequence ID" value="EHJ10154.1"/>
    <property type="molecule type" value="Genomic_DNA"/>
</dbReference>
<dbReference type="PATRIC" id="fig|423471.3.peg.4765"/>
<name>G5JCD1_CROWT</name>
<evidence type="ECO:0000259" key="1">
    <source>
        <dbReference type="Pfam" id="PF04151"/>
    </source>
</evidence>
<dbReference type="Proteomes" id="UP000003477">
    <property type="component" value="Unassembled WGS sequence"/>
</dbReference>
<dbReference type="SUPFAM" id="SSF51120">
    <property type="entry name" value="beta-Roll"/>
    <property type="match status" value="1"/>
</dbReference>
<reference evidence="2 3" key="1">
    <citation type="journal article" date="2011" name="Front. Microbiol.">
        <title>Two Strains of Crocosphaera watsonii with Highly Conserved Genomes are Distinguished by Strain-Specific Features.</title>
        <authorList>
            <person name="Bench S.R."/>
            <person name="Ilikchyan I.N."/>
            <person name="Tripp H.J."/>
            <person name="Zehr J.P."/>
        </authorList>
    </citation>
    <scope>NUCLEOTIDE SEQUENCE [LARGE SCALE GENOMIC DNA]</scope>
    <source>
        <strain evidence="2 3">WH 0003</strain>
    </source>
</reference>